<evidence type="ECO:0000259" key="8">
    <source>
        <dbReference type="Pfam" id="PF00155"/>
    </source>
</evidence>
<dbReference type="InterPro" id="IPR050596">
    <property type="entry name" value="AspAT/PAT-like"/>
</dbReference>
<organism evidence="9 10">
    <name type="scientific">Azorhizobium oxalatiphilum</name>
    <dbReference type="NCBI Taxonomy" id="980631"/>
    <lineage>
        <taxon>Bacteria</taxon>
        <taxon>Pseudomonadati</taxon>
        <taxon>Pseudomonadota</taxon>
        <taxon>Alphaproteobacteria</taxon>
        <taxon>Hyphomicrobiales</taxon>
        <taxon>Xanthobacteraceae</taxon>
        <taxon>Azorhizobium</taxon>
    </lineage>
</organism>
<comment type="cofactor">
    <cofactor evidence="1 7">
        <name>pyridoxal 5'-phosphate</name>
        <dbReference type="ChEBI" id="CHEBI:597326"/>
    </cofactor>
</comment>
<name>A0A917BWY7_9HYPH</name>
<dbReference type="GO" id="GO:0004069">
    <property type="term" value="F:L-aspartate:2-oxoglutarate aminotransferase activity"/>
    <property type="evidence" value="ECO:0007669"/>
    <property type="project" value="UniProtKB-EC"/>
</dbReference>
<proteinExistence type="inferred from homology"/>
<dbReference type="Proteomes" id="UP000606044">
    <property type="component" value="Unassembled WGS sequence"/>
</dbReference>
<dbReference type="SUPFAM" id="SSF53383">
    <property type="entry name" value="PLP-dependent transferases"/>
    <property type="match status" value="1"/>
</dbReference>
<dbReference type="RefSeq" id="WP_188578224.1">
    <property type="nucleotide sequence ID" value="NZ_BMCT01000002.1"/>
</dbReference>
<dbReference type="AlphaFoldDB" id="A0A917BWY7"/>
<dbReference type="Pfam" id="PF00155">
    <property type="entry name" value="Aminotran_1_2"/>
    <property type="match status" value="1"/>
</dbReference>
<evidence type="ECO:0000256" key="2">
    <source>
        <dbReference type="ARBA" id="ARBA00007441"/>
    </source>
</evidence>
<comment type="caution">
    <text evidence="9">The sequence shown here is derived from an EMBL/GenBank/DDBJ whole genome shotgun (WGS) entry which is preliminary data.</text>
</comment>
<dbReference type="Gene3D" id="3.40.640.10">
    <property type="entry name" value="Type I PLP-dependent aspartate aminotransferase-like (Major domain)"/>
    <property type="match status" value="1"/>
</dbReference>
<dbReference type="InterPro" id="IPR004838">
    <property type="entry name" value="NHTrfase_class1_PyrdxlP-BS"/>
</dbReference>
<evidence type="ECO:0000256" key="6">
    <source>
        <dbReference type="ARBA" id="ARBA00049185"/>
    </source>
</evidence>
<evidence type="ECO:0000256" key="5">
    <source>
        <dbReference type="ARBA" id="ARBA00022898"/>
    </source>
</evidence>
<keyword evidence="10" id="KW-1185">Reference proteome</keyword>
<dbReference type="NCBIfam" id="NF004870">
    <property type="entry name" value="PRK06225.1"/>
    <property type="match status" value="1"/>
</dbReference>
<dbReference type="EMBL" id="BMCT01000002">
    <property type="protein sequence ID" value="GGF61228.1"/>
    <property type="molecule type" value="Genomic_DNA"/>
</dbReference>
<dbReference type="InterPro" id="IPR004839">
    <property type="entry name" value="Aminotransferase_I/II_large"/>
</dbReference>
<evidence type="ECO:0000313" key="10">
    <source>
        <dbReference type="Proteomes" id="UP000606044"/>
    </source>
</evidence>
<dbReference type="GO" id="GO:0030170">
    <property type="term" value="F:pyridoxal phosphate binding"/>
    <property type="evidence" value="ECO:0007669"/>
    <property type="project" value="InterPro"/>
</dbReference>
<keyword evidence="3 7" id="KW-0032">Aminotransferase</keyword>
<evidence type="ECO:0000256" key="7">
    <source>
        <dbReference type="RuleBase" id="RU000481"/>
    </source>
</evidence>
<dbReference type="PANTHER" id="PTHR46383">
    <property type="entry name" value="ASPARTATE AMINOTRANSFERASE"/>
    <property type="match status" value="1"/>
</dbReference>
<gene>
    <name evidence="9" type="ORF">GCM10007301_21230</name>
</gene>
<evidence type="ECO:0000256" key="1">
    <source>
        <dbReference type="ARBA" id="ARBA00001933"/>
    </source>
</evidence>
<evidence type="ECO:0000256" key="4">
    <source>
        <dbReference type="ARBA" id="ARBA00022679"/>
    </source>
</evidence>
<dbReference type="InterPro" id="IPR015421">
    <property type="entry name" value="PyrdxlP-dep_Trfase_major"/>
</dbReference>
<accession>A0A917BWY7</accession>
<dbReference type="PROSITE" id="PS00105">
    <property type="entry name" value="AA_TRANSFER_CLASS_1"/>
    <property type="match status" value="1"/>
</dbReference>
<sequence>MSSARLRNRYFDALSTTPGLMWMGQNTNHIPTHPAVTAAMIRSVEAGEFNAYAPPLGFEALRAAIVDDLGTPGAEALVTEGGVSALAMVCRAYCKPGTTFVTTDPTWKWPCMFARQAGAEVIEIPIYDAACNYRLTAEALKANVDERTAIIYLVDPNNPLGIRYTQDEIEAFAAIARDCGALLVHDCTYRDFADGHYPALHASPEGAVVSLSFSKWLGLAGLRIGALVACPEILDKCAERATSVLGASVIAQRAAQAGLSVKPEWMAEVRRIDRGNKAKIKAAAEAIPGFALPVTPSHGNFLVLETIGVGIKPEALVEAARRQDMMIRQGTYHTERFGDRFVKVSTSVPEGWVDIFCERLPALVDTARTLNDVGAQF</sequence>
<reference evidence="9" key="1">
    <citation type="journal article" date="2014" name="Int. J. Syst. Evol. Microbiol.">
        <title>Complete genome sequence of Corynebacterium casei LMG S-19264T (=DSM 44701T), isolated from a smear-ripened cheese.</title>
        <authorList>
            <consortium name="US DOE Joint Genome Institute (JGI-PGF)"/>
            <person name="Walter F."/>
            <person name="Albersmeier A."/>
            <person name="Kalinowski J."/>
            <person name="Ruckert C."/>
        </authorList>
    </citation>
    <scope>NUCLEOTIDE SEQUENCE</scope>
    <source>
        <strain evidence="9">CCM 7897</strain>
    </source>
</reference>
<comment type="similarity">
    <text evidence="2 7">Belongs to the class-I pyridoxal-phosphate-dependent aminotransferase family.</text>
</comment>
<keyword evidence="5" id="KW-0663">Pyridoxal phosphate</keyword>
<dbReference type="EC" id="2.6.1.-" evidence="7"/>
<comment type="catalytic activity">
    <reaction evidence="6">
        <text>L-aspartate + 2-oxoglutarate = oxaloacetate + L-glutamate</text>
        <dbReference type="Rhea" id="RHEA:21824"/>
        <dbReference type="ChEBI" id="CHEBI:16452"/>
        <dbReference type="ChEBI" id="CHEBI:16810"/>
        <dbReference type="ChEBI" id="CHEBI:29985"/>
        <dbReference type="ChEBI" id="CHEBI:29991"/>
        <dbReference type="EC" id="2.6.1.1"/>
    </reaction>
</comment>
<reference evidence="9" key="2">
    <citation type="submission" date="2020-09" db="EMBL/GenBank/DDBJ databases">
        <authorList>
            <person name="Sun Q."/>
            <person name="Sedlacek I."/>
        </authorList>
    </citation>
    <scope>NUCLEOTIDE SEQUENCE</scope>
    <source>
        <strain evidence="9">CCM 7897</strain>
    </source>
</reference>
<protein>
    <recommendedName>
        <fullName evidence="7">Aminotransferase</fullName>
        <ecNumber evidence="7">2.6.1.-</ecNumber>
    </recommendedName>
</protein>
<feature type="domain" description="Aminotransferase class I/classII large" evidence="8">
    <location>
        <begin position="20"/>
        <end position="360"/>
    </location>
</feature>
<dbReference type="CDD" id="cd00609">
    <property type="entry name" value="AAT_like"/>
    <property type="match status" value="1"/>
</dbReference>
<dbReference type="GO" id="GO:0006520">
    <property type="term" value="P:amino acid metabolic process"/>
    <property type="evidence" value="ECO:0007669"/>
    <property type="project" value="InterPro"/>
</dbReference>
<evidence type="ECO:0000313" key="9">
    <source>
        <dbReference type="EMBL" id="GGF61228.1"/>
    </source>
</evidence>
<keyword evidence="4 7" id="KW-0808">Transferase</keyword>
<dbReference type="InterPro" id="IPR015424">
    <property type="entry name" value="PyrdxlP-dep_Trfase"/>
</dbReference>
<dbReference type="PANTHER" id="PTHR46383:SF1">
    <property type="entry name" value="ASPARTATE AMINOTRANSFERASE"/>
    <property type="match status" value="1"/>
</dbReference>
<evidence type="ECO:0000256" key="3">
    <source>
        <dbReference type="ARBA" id="ARBA00022576"/>
    </source>
</evidence>